<keyword evidence="3" id="KW-0862">Zinc</keyword>
<keyword evidence="2 5" id="KW-0863">Zinc-finger</keyword>
<dbReference type="PROSITE" id="PS51133">
    <property type="entry name" value="ZF_TFIIS_2"/>
    <property type="match status" value="1"/>
</dbReference>
<dbReference type="Gene3D" id="2.20.25.10">
    <property type="match status" value="1"/>
</dbReference>
<feature type="compositionally biased region" description="Acidic residues" evidence="6">
    <location>
        <begin position="156"/>
        <end position="186"/>
    </location>
</feature>
<evidence type="ECO:0000259" key="8">
    <source>
        <dbReference type="PROSITE" id="PS51321"/>
    </source>
</evidence>
<comment type="caution">
    <text evidence="9">The sequence shown here is derived from an EMBL/GenBank/DDBJ whole genome shotgun (WGS) entry which is preliminary data.</text>
</comment>
<dbReference type="Pfam" id="PF07500">
    <property type="entry name" value="TFIIS_M"/>
    <property type="match status" value="1"/>
</dbReference>
<evidence type="ECO:0000259" key="7">
    <source>
        <dbReference type="PROSITE" id="PS51133"/>
    </source>
</evidence>
<dbReference type="Gene3D" id="1.10.472.30">
    <property type="entry name" value="Transcription elongation factor S-II, central domain"/>
    <property type="match status" value="1"/>
</dbReference>
<dbReference type="SMART" id="SM00440">
    <property type="entry name" value="ZnF_C2C2"/>
    <property type="match status" value="1"/>
</dbReference>
<dbReference type="PANTHER" id="PTHR11477">
    <property type="entry name" value="TRANSCRIPTION FACTOR S-II ZINC FINGER DOMAIN-CONTAINING PROTEIN"/>
    <property type="match status" value="1"/>
</dbReference>
<evidence type="ECO:0000256" key="3">
    <source>
        <dbReference type="ARBA" id="ARBA00022833"/>
    </source>
</evidence>
<evidence type="ECO:0000256" key="4">
    <source>
        <dbReference type="ARBA" id="ARBA00023242"/>
    </source>
</evidence>
<reference evidence="9" key="1">
    <citation type="submission" date="2021-05" db="EMBL/GenBank/DDBJ databases">
        <title>A free-living protist that lacks canonical eukaryotic 1 DNA replication and segregation systems.</title>
        <authorList>
            <person name="Salas-Leiva D.E."/>
            <person name="Tromer E.C."/>
            <person name="Curtis B.A."/>
            <person name="Jerlstrom-Hultqvist J."/>
            <person name="Kolisko M."/>
            <person name="Yi Z."/>
            <person name="Salas-Leiva J.S."/>
            <person name="Gallot-Lavallee L."/>
            <person name="Kops G.J.P.L."/>
            <person name="Archibald J.M."/>
            <person name="Simpson A.G.B."/>
            <person name="Roger A.J."/>
        </authorList>
    </citation>
    <scope>NUCLEOTIDE SEQUENCE</scope>
    <source>
        <strain evidence="9">BICM</strain>
    </source>
</reference>
<dbReference type="GO" id="GO:0005634">
    <property type="term" value="C:nucleus"/>
    <property type="evidence" value="ECO:0007669"/>
    <property type="project" value="TreeGrafter"/>
</dbReference>
<protein>
    <submittedName>
        <fullName evidence="9">Transcription factor S-II (TFIIS)</fullName>
    </submittedName>
</protein>
<feature type="domain" description="TFIIS central" evidence="8">
    <location>
        <begin position="265"/>
        <end position="397"/>
    </location>
</feature>
<dbReference type="SUPFAM" id="SSF57783">
    <property type="entry name" value="Zinc beta-ribbon"/>
    <property type="match status" value="1"/>
</dbReference>
<evidence type="ECO:0000256" key="2">
    <source>
        <dbReference type="ARBA" id="ARBA00022771"/>
    </source>
</evidence>
<dbReference type="CDD" id="cd13749">
    <property type="entry name" value="Zn-ribbon_TFIIS"/>
    <property type="match status" value="1"/>
</dbReference>
<gene>
    <name evidence="9" type="ORF">J8273_7042</name>
</gene>
<evidence type="ECO:0000256" key="6">
    <source>
        <dbReference type="SAM" id="MobiDB-lite"/>
    </source>
</evidence>
<feature type="domain" description="TFIIS-type" evidence="7">
    <location>
        <begin position="404"/>
        <end position="444"/>
    </location>
</feature>
<dbReference type="EMBL" id="JAHDYR010000062">
    <property type="protein sequence ID" value="KAG9390789.1"/>
    <property type="molecule type" value="Genomic_DNA"/>
</dbReference>
<organism evidence="9 10">
    <name type="scientific">Carpediemonas membranifera</name>
    <dbReference type="NCBI Taxonomy" id="201153"/>
    <lineage>
        <taxon>Eukaryota</taxon>
        <taxon>Metamonada</taxon>
        <taxon>Carpediemonas-like organisms</taxon>
        <taxon>Carpediemonas</taxon>
    </lineage>
</organism>
<dbReference type="PANTHER" id="PTHR11477:SF0">
    <property type="entry name" value="IP08861P-RELATED"/>
    <property type="match status" value="1"/>
</dbReference>
<dbReference type="Pfam" id="PF01096">
    <property type="entry name" value="Zn_ribbon_TFIIS"/>
    <property type="match status" value="1"/>
</dbReference>
<dbReference type="GO" id="GO:0008270">
    <property type="term" value="F:zinc ion binding"/>
    <property type="evidence" value="ECO:0007669"/>
    <property type="project" value="UniProtKB-KW"/>
</dbReference>
<evidence type="ECO:0000313" key="10">
    <source>
        <dbReference type="Proteomes" id="UP000717585"/>
    </source>
</evidence>
<proteinExistence type="predicted"/>
<sequence>MAEGDLVARLITLSGQLAAAKQPIDKKRSKKPREIPTDADFETLLPVAANILEVCRQFVIGEELYDAMISGTHSLGPSLARSAKYLEEHVKRDPEREGNERLLNVASSLRELMKTWEVAFRAIDDERRARAEQEEADRRRQALEAAEEAAKAREDQEPEYEFEEDLDQEPEDADMEPMPEEEEEDESGKPRPTLASREHRTDTAPNSEYKLGANDRVSQFFTKDLVMNFMNGPDPDNTFHGVKLMNVPRDICPAIAYIERITDTDRINRRKGIDTVLKQVLEAESPENAGEFGLIRAIDTADLAMLIEAAIWERVVLNYRFERAKLEHREAVLSVISNLMNPKVDELRRAVLTGGTLPTDLTEMSPELLADDEMREVRRANREFHMGLANQKALAASLNSAAATDITCGRCGKKKVSYTQQQTRSADEPMTVTYTCNYCGNRWRGE</sequence>
<dbReference type="OrthoDB" id="44867at2759"/>
<keyword evidence="1" id="KW-0479">Metal-binding</keyword>
<evidence type="ECO:0000256" key="1">
    <source>
        <dbReference type="ARBA" id="ARBA00022723"/>
    </source>
</evidence>
<feature type="region of interest" description="Disordered" evidence="6">
    <location>
        <begin position="134"/>
        <end position="211"/>
    </location>
</feature>
<dbReference type="Proteomes" id="UP000717585">
    <property type="component" value="Unassembled WGS sequence"/>
</dbReference>
<evidence type="ECO:0000256" key="5">
    <source>
        <dbReference type="PROSITE-ProRule" id="PRU00472"/>
    </source>
</evidence>
<dbReference type="InterPro" id="IPR001222">
    <property type="entry name" value="Znf_TFIIS"/>
</dbReference>
<name>A0A8J6DXQ5_9EUKA</name>
<evidence type="ECO:0000313" key="9">
    <source>
        <dbReference type="EMBL" id="KAG9390789.1"/>
    </source>
</evidence>
<dbReference type="GO" id="GO:0003676">
    <property type="term" value="F:nucleic acid binding"/>
    <property type="evidence" value="ECO:0007669"/>
    <property type="project" value="InterPro"/>
</dbReference>
<dbReference type="GO" id="GO:0006351">
    <property type="term" value="P:DNA-templated transcription"/>
    <property type="evidence" value="ECO:0007669"/>
    <property type="project" value="InterPro"/>
</dbReference>
<keyword evidence="10" id="KW-1185">Reference proteome</keyword>
<dbReference type="PROSITE" id="PS00466">
    <property type="entry name" value="ZF_TFIIS_1"/>
    <property type="match status" value="1"/>
</dbReference>
<dbReference type="InterPro" id="IPR036575">
    <property type="entry name" value="TFIIS_cen_dom_sf"/>
</dbReference>
<dbReference type="InterPro" id="IPR003618">
    <property type="entry name" value="TFIIS_cen_dom"/>
</dbReference>
<keyword evidence="4" id="KW-0539">Nucleus</keyword>
<feature type="compositionally biased region" description="Basic and acidic residues" evidence="6">
    <location>
        <begin position="134"/>
        <end position="155"/>
    </location>
</feature>
<dbReference type="AlphaFoldDB" id="A0A8J6DXQ5"/>
<accession>A0A8J6DXQ5</accession>
<dbReference type="SUPFAM" id="SSF46942">
    <property type="entry name" value="Elongation factor TFIIS domain 2"/>
    <property type="match status" value="1"/>
</dbReference>
<dbReference type="PROSITE" id="PS51321">
    <property type="entry name" value="TFIIS_CENTRAL"/>
    <property type="match status" value="1"/>
</dbReference>